<dbReference type="PROSITE" id="PS51257">
    <property type="entry name" value="PROKAR_LIPOPROTEIN"/>
    <property type="match status" value="1"/>
</dbReference>
<protein>
    <recommendedName>
        <fullName evidence="1">Surface-adhesin protein E-like domain-containing protein</fullName>
    </recommendedName>
</protein>
<dbReference type="EMBL" id="JAOPLU010000001">
    <property type="protein sequence ID" value="MDM5129488.1"/>
    <property type="molecule type" value="Genomic_DNA"/>
</dbReference>
<feature type="domain" description="Surface-adhesin protein E-like" evidence="1">
    <location>
        <begin position="38"/>
        <end position="140"/>
    </location>
</feature>
<dbReference type="Pfam" id="PF16747">
    <property type="entry name" value="Adhesin_E"/>
    <property type="match status" value="1"/>
</dbReference>
<sequence>MTSKSFFIGLLAVLLSGCAGVKKDEPLPKGYSLASSNDLMDTYFVKPDSWFYKGNKNVRQLEVVKALKKEDEVEGHKFIAIKTKYVFDCENKNKYTKIPSGFFDNKYAIGKPVVPFPFSSSRWLFAKDGSSEGVMWDVLCVQLMAEVDAKS</sequence>
<evidence type="ECO:0000259" key="1">
    <source>
        <dbReference type="Pfam" id="PF16747"/>
    </source>
</evidence>
<organism evidence="2 3">
    <name type="scientific">Aeromonas piscicola</name>
    <dbReference type="NCBI Taxonomy" id="600645"/>
    <lineage>
        <taxon>Bacteria</taxon>
        <taxon>Pseudomonadati</taxon>
        <taxon>Pseudomonadota</taxon>
        <taxon>Gammaproteobacteria</taxon>
        <taxon>Aeromonadales</taxon>
        <taxon>Aeromonadaceae</taxon>
        <taxon>Aeromonas</taxon>
    </lineage>
</organism>
<proteinExistence type="predicted"/>
<dbReference type="RefSeq" id="WP_052445537.1">
    <property type="nucleotide sequence ID" value="NZ_CDBL01000073.1"/>
</dbReference>
<reference evidence="2" key="1">
    <citation type="submission" date="2024-05" db="EMBL/GenBank/DDBJ databases">
        <title>WGS of Aeromonas isolates.</title>
        <authorList>
            <person name="Lee H."/>
        </authorList>
    </citation>
    <scope>NUCLEOTIDE SEQUENCE</scope>
    <source>
        <strain evidence="2">LP308</strain>
    </source>
</reference>
<comment type="caution">
    <text evidence="2">The sequence shown here is derived from an EMBL/GenBank/DDBJ whole genome shotgun (WGS) entry which is preliminary data.</text>
</comment>
<accession>A0ABT7Q6T6</accession>
<evidence type="ECO:0000313" key="3">
    <source>
        <dbReference type="Proteomes" id="UP001168109"/>
    </source>
</evidence>
<dbReference type="Proteomes" id="UP001168109">
    <property type="component" value="Unassembled WGS sequence"/>
</dbReference>
<name>A0ABT7Q6T6_9GAMM</name>
<keyword evidence="3" id="KW-1185">Reference proteome</keyword>
<dbReference type="InterPro" id="IPR031939">
    <property type="entry name" value="Adhesin_E-like"/>
</dbReference>
<gene>
    <name evidence="2" type="ORF">OB962_00520</name>
</gene>
<evidence type="ECO:0000313" key="2">
    <source>
        <dbReference type="EMBL" id="MDM5129488.1"/>
    </source>
</evidence>